<feature type="chain" id="PRO_5023017173" evidence="2">
    <location>
        <begin position="20"/>
        <end position="260"/>
    </location>
</feature>
<comment type="caution">
    <text evidence="4">The sequence shown here is derived from an EMBL/GenBank/DDBJ whole genome shotgun (WGS) entry which is preliminary data.</text>
</comment>
<keyword evidence="1 2" id="KW-0732">Signal</keyword>
<evidence type="ECO:0000259" key="3">
    <source>
        <dbReference type="Pfam" id="PF02230"/>
    </source>
</evidence>
<evidence type="ECO:0000313" key="5">
    <source>
        <dbReference type="Proteomes" id="UP000316304"/>
    </source>
</evidence>
<evidence type="ECO:0000256" key="1">
    <source>
        <dbReference type="ARBA" id="ARBA00022729"/>
    </source>
</evidence>
<reference evidence="4 5" key="1">
    <citation type="submission" date="2019-02" db="EMBL/GenBank/DDBJ databases">
        <title>Deep-cultivation of Planctomycetes and their phenomic and genomic characterization uncovers novel biology.</title>
        <authorList>
            <person name="Wiegand S."/>
            <person name="Jogler M."/>
            <person name="Boedeker C."/>
            <person name="Pinto D."/>
            <person name="Vollmers J."/>
            <person name="Rivas-Marin E."/>
            <person name="Kohn T."/>
            <person name="Peeters S.H."/>
            <person name="Heuer A."/>
            <person name="Rast P."/>
            <person name="Oberbeckmann S."/>
            <person name="Bunk B."/>
            <person name="Jeske O."/>
            <person name="Meyerdierks A."/>
            <person name="Storesund J.E."/>
            <person name="Kallscheuer N."/>
            <person name="Luecker S."/>
            <person name="Lage O.M."/>
            <person name="Pohl T."/>
            <person name="Merkel B.J."/>
            <person name="Hornburger P."/>
            <person name="Mueller R.-W."/>
            <person name="Bruemmer F."/>
            <person name="Labrenz M."/>
            <person name="Spormann A.M."/>
            <person name="Op Den Camp H."/>
            <person name="Overmann J."/>
            <person name="Amann R."/>
            <person name="Jetten M.S.M."/>
            <person name="Mascher T."/>
            <person name="Medema M.H."/>
            <person name="Devos D.P."/>
            <person name="Kaster A.-K."/>
            <person name="Ovreas L."/>
            <person name="Rohde M."/>
            <person name="Galperin M.Y."/>
            <person name="Jogler C."/>
        </authorList>
    </citation>
    <scope>NUCLEOTIDE SEQUENCE [LARGE SCALE GENOMIC DNA]</scope>
    <source>
        <strain evidence="4 5">Pla52o</strain>
    </source>
</reference>
<dbReference type="InterPro" id="IPR029058">
    <property type="entry name" value="AB_hydrolase_fold"/>
</dbReference>
<dbReference type="InterPro" id="IPR003140">
    <property type="entry name" value="PLipase/COase/thioEstase"/>
</dbReference>
<sequence precursor="true">MNRIASFLFLTLACNFLMAEEPYEELSIQYSGGDYQDETFRYRLMKPETIEQGKSYPLVLFLHGAGERGDDNAAQLAYLPREMASETNRKAFPCFVLAPQCRKGKKWVDVDWSDASAAAMPESPSHMMNTAIKMMKRTIDENPVDTSRVYVTGLSMGGYGSWDLAARHPEWFAAAIIVCGGGDDKQAAKLAELPIWVFHGDADKGVPVERSRNMVAAIKDAGGKKIKYSELPGVGHNSWNHAYSEESGAIPWMFDQKRAK</sequence>
<dbReference type="PANTHER" id="PTHR43037">
    <property type="entry name" value="UNNAMED PRODUCT-RELATED"/>
    <property type="match status" value="1"/>
</dbReference>
<feature type="signal peptide" evidence="2">
    <location>
        <begin position="1"/>
        <end position="19"/>
    </location>
</feature>
<name>A0A5C6CSG1_9BACT</name>
<dbReference type="PANTHER" id="PTHR43037:SF1">
    <property type="entry name" value="BLL1128 PROTEIN"/>
    <property type="match status" value="1"/>
</dbReference>
<feature type="domain" description="Phospholipase/carboxylesterase/thioesterase" evidence="3">
    <location>
        <begin position="54"/>
        <end position="241"/>
    </location>
</feature>
<accession>A0A5C6CSG1</accession>
<dbReference type="SUPFAM" id="SSF53474">
    <property type="entry name" value="alpha/beta-Hydrolases"/>
    <property type="match status" value="1"/>
</dbReference>
<dbReference type="Pfam" id="PF02230">
    <property type="entry name" value="Abhydrolase_2"/>
    <property type="match status" value="1"/>
</dbReference>
<dbReference type="GO" id="GO:0016787">
    <property type="term" value="F:hydrolase activity"/>
    <property type="evidence" value="ECO:0007669"/>
    <property type="project" value="InterPro"/>
</dbReference>
<evidence type="ECO:0000256" key="2">
    <source>
        <dbReference type="SAM" id="SignalP"/>
    </source>
</evidence>
<dbReference type="Gene3D" id="3.40.50.1820">
    <property type="entry name" value="alpha/beta hydrolase"/>
    <property type="match status" value="1"/>
</dbReference>
<dbReference type="AlphaFoldDB" id="A0A5C6CSG1"/>
<evidence type="ECO:0000313" key="4">
    <source>
        <dbReference type="EMBL" id="TWU26494.1"/>
    </source>
</evidence>
<gene>
    <name evidence="4" type="ORF">Pla52o_03470</name>
</gene>
<protein>
    <submittedName>
        <fullName evidence="4">Esterase</fullName>
    </submittedName>
</protein>
<proteinExistence type="predicted"/>
<dbReference type="Proteomes" id="UP000316304">
    <property type="component" value="Unassembled WGS sequence"/>
</dbReference>
<dbReference type="EMBL" id="SJPT01000001">
    <property type="protein sequence ID" value="TWU26494.1"/>
    <property type="molecule type" value="Genomic_DNA"/>
</dbReference>
<dbReference type="InterPro" id="IPR050955">
    <property type="entry name" value="Plant_Biomass_Hydrol_Est"/>
</dbReference>
<organism evidence="4 5">
    <name type="scientific">Novipirellula galeiformis</name>
    <dbReference type="NCBI Taxonomy" id="2528004"/>
    <lineage>
        <taxon>Bacteria</taxon>
        <taxon>Pseudomonadati</taxon>
        <taxon>Planctomycetota</taxon>
        <taxon>Planctomycetia</taxon>
        <taxon>Pirellulales</taxon>
        <taxon>Pirellulaceae</taxon>
        <taxon>Novipirellula</taxon>
    </lineage>
</organism>
<keyword evidence="5" id="KW-1185">Reference proteome</keyword>